<keyword evidence="11" id="KW-0443">Lipid metabolism</keyword>
<dbReference type="PANTHER" id="PTHR34299">
    <property type="entry name" value="DIACYLGLYCEROL KINASE"/>
    <property type="match status" value="1"/>
</dbReference>
<keyword evidence="12 19" id="KW-0472">Membrane</keyword>
<dbReference type="InterPro" id="IPR000829">
    <property type="entry name" value="DAGK"/>
</dbReference>
<evidence type="ECO:0000256" key="9">
    <source>
        <dbReference type="ARBA" id="ARBA00022840"/>
    </source>
</evidence>
<evidence type="ECO:0000256" key="13">
    <source>
        <dbReference type="ARBA" id="ARBA00023209"/>
    </source>
</evidence>
<keyword evidence="7 17" id="KW-0547">Nucleotide-binding</keyword>
<keyword evidence="18" id="KW-0479">Metal-binding</keyword>
<feature type="binding site" evidence="17">
    <location>
        <begin position="91"/>
        <end position="92"/>
    </location>
    <ligand>
        <name>ATP</name>
        <dbReference type="ChEBI" id="CHEBI:30616"/>
    </ligand>
</feature>
<organism evidence="20 21">
    <name type="scientific">Panacibacter ginsenosidivorans</name>
    <dbReference type="NCBI Taxonomy" id="1813871"/>
    <lineage>
        <taxon>Bacteria</taxon>
        <taxon>Pseudomonadati</taxon>
        <taxon>Bacteroidota</taxon>
        <taxon>Chitinophagia</taxon>
        <taxon>Chitinophagales</taxon>
        <taxon>Chitinophagaceae</taxon>
        <taxon>Panacibacter</taxon>
    </lineage>
</organism>
<evidence type="ECO:0000256" key="16">
    <source>
        <dbReference type="PIRSR" id="PIRSR600829-2"/>
    </source>
</evidence>
<feature type="transmembrane region" description="Helical" evidence="19">
    <location>
        <begin position="53"/>
        <end position="72"/>
    </location>
</feature>
<dbReference type="OrthoDB" id="1493837at2"/>
<keyword evidence="3" id="KW-1003">Cell membrane</keyword>
<feature type="binding site" evidence="16">
    <location>
        <position position="66"/>
    </location>
    <ligand>
        <name>substrate</name>
    </ligand>
</feature>
<evidence type="ECO:0000256" key="1">
    <source>
        <dbReference type="ARBA" id="ARBA00004651"/>
    </source>
</evidence>
<evidence type="ECO:0000313" key="21">
    <source>
        <dbReference type="Proteomes" id="UP000321533"/>
    </source>
</evidence>
<dbReference type="Gene3D" id="1.10.287.3610">
    <property type="match status" value="1"/>
</dbReference>
<evidence type="ECO:0000256" key="10">
    <source>
        <dbReference type="ARBA" id="ARBA00022989"/>
    </source>
</evidence>
<gene>
    <name evidence="20" type="ORF">FRZ67_10115</name>
</gene>
<evidence type="ECO:0000256" key="12">
    <source>
        <dbReference type="ARBA" id="ARBA00023136"/>
    </source>
</evidence>
<reference evidence="20 21" key="1">
    <citation type="journal article" date="2016" name="Int. J. Syst. Evol. Microbiol.">
        <title>Panacibacter ginsenosidivorans gen. nov., sp. nov., with ginsenoside converting activity isolated from soil of a ginseng field.</title>
        <authorList>
            <person name="Siddiqi M.Z."/>
            <person name="Muhammad Shafi S."/>
            <person name="Choi K.D."/>
            <person name="Im W.T."/>
        </authorList>
    </citation>
    <scope>NUCLEOTIDE SEQUENCE [LARGE SCALE GENOMIC DNA]</scope>
    <source>
        <strain evidence="20 21">Gsoil1550</strain>
    </source>
</reference>
<evidence type="ECO:0000256" key="15">
    <source>
        <dbReference type="PIRSR" id="PIRSR600829-1"/>
    </source>
</evidence>
<dbReference type="GO" id="GO:0005886">
    <property type="term" value="C:plasma membrane"/>
    <property type="evidence" value="ECO:0007669"/>
    <property type="project" value="UniProtKB-SubCell"/>
</dbReference>
<evidence type="ECO:0000256" key="4">
    <source>
        <dbReference type="ARBA" id="ARBA00022516"/>
    </source>
</evidence>
<evidence type="ECO:0000256" key="2">
    <source>
        <dbReference type="ARBA" id="ARBA00005967"/>
    </source>
</evidence>
<evidence type="ECO:0000313" key="20">
    <source>
        <dbReference type="EMBL" id="QEC67627.1"/>
    </source>
</evidence>
<protein>
    <submittedName>
        <fullName evidence="20">Diacylglycerol kinase family protein</fullName>
    </submittedName>
</protein>
<feature type="active site" description="Proton acceptor" evidence="15">
    <location>
        <position position="66"/>
    </location>
</feature>
<comment type="subcellular location">
    <subcellularLocation>
        <location evidence="1">Cell membrane</location>
        <topology evidence="1">Multi-pass membrane protein</topology>
    </subcellularLocation>
</comment>
<dbReference type="CDD" id="cd14265">
    <property type="entry name" value="UDPK_IM_like"/>
    <property type="match status" value="1"/>
</dbReference>
<evidence type="ECO:0000256" key="17">
    <source>
        <dbReference type="PIRSR" id="PIRSR600829-3"/>
    </source>
</evidence>
<keyword evidence="14" id="KW-1208">Phospholipid metabolism</keyword>
<evidence type="ECO:0000256" key="8">
    <source>
        <dbReference type="ARBA" id="ARBA00022777"/>
    </source>
</evidence>
<dbReference type="Pfam" id="PF01219">
    <property type="entry name" value="DAGK_prokar"/>
    <property type="match status" value="1"/>
</dbReference>
<keyword evidence="4" id="KW-0444">Lipid biosynthesis</keyword>
<name>A0A5B8V813_9BACT</name>
<keyword evidence="13" id="KW-0594">Phospholipid biosynthesis</keyword>
<keyword evidence="18" id="KW-0460">Magnesium</keyword>
<sequence length="121" mass="13513">MNKKRSFFKAFYHAWKGIQQFFLHDRNGRIHLGAAIATVMAGFVLHVSNIEWIVLLLCIAAVISLEMINAAIEKLCDMVHEAYHPTIKNIKDISAGAVLLVSIISVVIAAIIFIPKIMELL</sequence>
<dbReference type="EMBL" id="CP042435">
    <property type="protein sequence ID" value="QEC67627.1"/>
    <property type="molecule type" value="Genomic_DNA"/>
</dbReference>
<comment type="similarity">
    <text evidence="2">Belongs to the bacterial diacylglycerol kinase family.</text>
</comment>
<comment type="cofactor">
    <cofactor evidence="18">
        <name>Mg(2+)</name>
        <dbReference type="ChEBI" id="CHEBI:18420"/>
    </cofactor>
    <text evidence="18">Mn(2+), Zn(2+), Cd(2+) and Co(2+) support activity to lesser extents.</text>
</comment>
<keyword evidence="8 20" id="KW-0418">Kinase</keyword>
<evidence type="ECO:0000256" key="7">
    <source>
        <dbReference type="ARBA" id="ARBA00022741"/>
    </source>
</evidence>
<evidence type="ECO:0000256" key="18">
    <source>
        <dbReference type="PIRSR" id="PIRSR600829-4"/>
    </source>
</evidence>
<evidence type="ECO:0000256" key="14">
    <source>
        <dbReference type="ARBA" id="ARBA00023264"/>
    </source>
</evidence>
<dbReference type="AlphaFoldDB" id="A0A5B8V813"/>
<proteinExistence type="inferred from homology"/>
<dbReference type="InterPro" id="IPR036945">
    <property type="entry name" value="DAGK_sf"/>
</dbReference>
<evidence type="ECO:0000256" key="3">
    <source>
        <dbReference type="ARBA" id="ARBA00022475"/>
    </source>
</evidence>
<dbReference type="KEGG" id="pgin:FRZ67_10115"/>
<feature type="transmembrane region" description="Helical" evidence="19">
    <location>
        <begin position="93"/>
        <end position="114"/>
    </location>
</feature>
<feature type="binding site" evidence="17">
    <location>
        <position position="73"/>
    </location>
    <ligand>
        <name>ATP</name>
        <dbReference type="ChEBI" id="CHEBI:30616"/>
    </ligand>
</feature>
<dbReference type="GO" id="GO:0016301">
    <property type="term" value="F:kinase activity"/>
    <property type="evidence" value="ECO:0007669"/>
    <property type="project" value="UniProtKB-KW"/>
</dbReference>
<dbReference type="Proteomes" id="UP000321533">
    <property type="component" value="Chromosome"/>
</dbReference>
<keyword evidence="9 17" id="KW-0067">ATP-binding</keyword>
<dbReference type="InterPro" id="IPR033717">
    <property type="entry name" value="UDPK"/>
</dbReference>
<evidence type="ECO:0000256" key="11">
    <source>
        <dbReference type="ARBA" id="ARBA00023098"/>
    </source>
</evidence>
<dbReference type="GO" id="GO:0005524">
    <property type="term" value="F:ATP binding"/>
    <property type="evidence" value="ECO:0007669"/>
    <property type="project" value="UniProtKB-KW"/>
</dbReference>
<keyword evidence="10 19" id="KW-1133">Transmembrane helix</keyword>
<feature type="transmembrane region" description="Helical" evidence="19">
    <location>
        <begin position="30"/>
        <end position="47"/>
    </location>
</feature>
<keyword evidence="21" id="KW-1185">Reference proteome</keyword>
<keyword evidence="6 19" id="KW-0812">Transmembrane</keyword>
<feature type="binding site" evidence="16">
    <location>
        <begin position="10"/>
        <end position="15"/>
    </location>
    <ligand>
        <name>substrate</name>
    </ligand>
</feature>
<dbReference type="GO" id="GO:0008654">
    <property type="term" value="P:phospholipid biosynthetic process"/>
    <property type="evidence" value="ECO:0007669"/>
    <property type="project" value="UniProtKB-KW"/>
</dbReference>
<accession>A0A5B8V813</accession>
<dbReference type="GO" id="GO:0046872">
    <property type="term" value="F:metal ion binding"/>
    <property type="evidence" value="ECO:0007669"/>
    <property type="project" value="UniProtKB-KW"/>
</dbReference>
<dbReference type="PANTHER" id="PTHR34299:SF1">
    <property type="entry name" value="DIACYLGLYCEROL KINASE"/>
    <property type="match status" value="1"/>
</dbReference>
<keyword evidence="5" id="KW-0808">Transferase</keyword>
<feature type="binding site" evidence="18">
    <location>
        <position position="73"/>
    </location>
    <ligand>
        <name>a divalent metal cation</name>
        <dbReference type="ChEBI" id="CHEBI:60240"/>
    </ligand>
</feature>
<evidence type="ECO:0000256" key="19">
    <source>
        <dbReference type="SAM" id="Phobius"/>
    </source>
</evidence>
<evidence type="ECO:0000256" key="6">
    <source>
        <dbReference type="ARBA" id="ARBA00022692"/>
    </source>
</evidence>
<evidence type="ECO:0000256" key="5">
    <source>
        <dbReference type="ARBA" id="ARBA00022679"/>
    </source>
</evidence>
<dbReference type="RefSeq" id="WP_147189434.1">
    <property type="nucleotide sequence ID" value="NZ_CP042435.1"/>
</dbReference>